<evidence type="ECO:0000313" key="1">
    <source>
        <dbReference type="EMBL" id="WIY27701.1"/>
    </source>
</evidence>
<proteinExistence type="predicted"/>
<dbReference type="RefSeq" id="WP_270920681.1">
    <property type="nucleotide sequence ID" value="NZ_CP127247.1"/>
</dbReference>
<reference evidence="1 2" key="1">
    <citation type="submission" date="2023-06" db="EMBL/GenBank/DDBJ databases">
        <title>Parasedimentitalea psychrophila sp. nov., a psychrophilic bacterium isolated from deep-sea sediment.</title>
        <authorList>
            <person name="Li A."/>
        </authorList>
    </citation>
    <scope>NUCLEOTIDE SEQUENCE [LARGE SCALE GENOMIC DNA]</scope>
    <source>
        <strain evidence="1 2">QS115</strain>
    </source>
</reference>
<dbReference type="AlphaFoldDB" id="A0A9Y2L2V9"/>
<evidence type="ECO:0000313" key="2">
    <source>
        <dbReference type="Proteomes" id="UP001238334"/>
    </source>
</evidence>
<keyword evidence="2" id="KW-1185">Reference proteome</keyword>
<accession>A0A9Y2L2V9</accession>
<dbReference type="EMBL" id="CP127247">
    <property type="protein sequence ID" value="WIY27701.1"/>
    <property type="molecule type" value="Genomic_DNA"/>
</dbReference>
<dbReference type="Proteomes" id="UP001238334">
    <property type="component" value="Chromosome"/>
</dbReference>
<dbReference type="KEGG" id="ppso:QPJ95_02095"/>
<name>A0A9Y2L2V9_9RHOB</name>
<gene>
    <name evidence="1" type="ORF">QPJ95_02095</name>
</gene>
<protein>
    <submittedName>
        <fullName evidence="1">Uncharacterized protein</fullName>
    </submittedName>
</protein>
<organism evidence="1 2">
    <name type="scientific">Parasedimentitalea psychrophila</name>
    <dbReference type="NCBI Taxonomy" id="2997337"/>
    <lineage>
        <taxon>Bacteria</taxon>
        <taxon>Pseudomonadati</taxon>
        <taxon>Pseudomonadota</taxon>
        <taxon>Alphaproteobacteria</taxon>
        <taxon>Rhodobacterales</taxon>
        <taxon>Paracoccaceae</taxon>
        <taxon>Parasedimentitalea</taxon>
    </lineage>
</organism>
<sequence>MMIIAGETKPAPDAAMIRALHNAHLWTADLRKRCCQVHSNGSQQGQHDCSLCRTKLAPLGEIGGVVALEIGA</sequence>